<evidence type="ECO:0000259" key="7">
    <source>
        <dbReference type="PROSITE" id="PS50902"/>
    </source>
</evidence>
<dbReference type="InterPro" id="IPR001226">
    <property type="entry name" value="Flavodoxin_CS"/>
</dbReference>
<dbReference type="AlphaFoldDB" id="A0A0W8G369"/>
<name>A0A0W8G369_9ZZZZ</name>
<evidence type="ECO:0000256" key="3">
    <source>
        <dbReference type="ARBA" id="ARBA00022448"/>
    </source>
</evidence>
<dbReference type="GO" id="GO:0009055">
    <property type="term" value="F:electron transfer activity"/>
    <property type="evidence" value="ECO:0007669"/>
    <property type="project" value="InterPro"/>
</dbReference>
<sequence length="147" mass="15386">MAKALVVFGSTTGNTESVADYVAKTLEGEGMAVDVKNVSAVQAAGLADGYDLVLFGSSTWGDDDIELQEDFQPFFEELDKANLSGKKVAVFGCGDASYTHFCGAVDAIEEKVAQLGADVVAASLKIDGSPEKHEAVAWARDVFKSAA</sequence>
<accession>A0A0W8G369</accession>
<protein>
    <submittedName>
        <fullName evidence="8">Flavodoxin</fullName>
    </submittedName>
</protein>
<dbReference type="InterPro" id="IPR001094">
    <property type="entry name" value="Flavdoxin-like"/>
</dbReference>
<evidence type="ECO:0000256" key="6">
    <source>
        <dbReference type="ARBA" id="ARBA00022982"/>
    </source>
</evidence>
<dbReference type="InterPro" id="IPR050619">
    <property type="entry name" value="Flavodoxin"/>
</dbReference>
<dbReference type="PROSITE" id="PS50902">
    <property type="entry name" value="FLAVODOXIN_LIKE"/>
    <property type="match status" value="1"/>
</dbReference>
<dbReference type="PROSITE" id="PS00201">
    <property type="entry name" value="FLAVODOXIN"/>
    <property type="match status" value="1"/>
</dbReference>
<evidence type="ECO:0000256" key="2">
    <source>
        <dbReference type="ARBA" id="ARBA00005267"/>
    </source>
</evidence>
<comment type="cofactor">
    <cofactor evidence="1">
        <name>FMN</name>
        <dbReference type="ChEBI" id="CHEBI:58210"/>
    </cofactor>
</comment>
<dbReference type="Gene3D" id="3.40.50.360">
    <property type="match status" value="1"/>
</dbReference>
<comment type="similarity">
    <text evidence="2">Belongs to the flavodoxin family.</text>
</comment>
<evidence type="ECO:0000256" key="1">
    <source>
        <dbReference type="ARBA" id="ARBA00001917"/>
    </source>
</evidence>
<organism evidence="8">
    <name type="scientific">hydrocarbon metagenome</name>
    <dbReference type="NCBI Taxonomy" id="938273"/>
    <lineage>
        <taxon>unclassified sequences</taxon>
        <taxon>metagenomes</taxon>
        <taxon>ecological metagenomes</taxon>
    </lineage>
</organism>
<reference evidence="8" key="1">
    <citation type="journal article" date="2015" name="Proc. Natl. Acad. Sci. U.S.A.">
        <title>Networks of energetic and metabolic interactions define dynamics in microbial communities.</title>
        <authorList>
            <person name="Embree M."/>
            <person name="Liu J.K."/>
            <person name="Al-Bassam M.M."/>
            <person name="Zengler K."/>
        </authorList>
    </citation>
    <scope>NUCLEOTIDE SEQUENCE</scope>
</reference>
<comment type="caution">
    <text evidence="8">The sequence shown here is derived from an EMBL/GenBank/DDBJ whole genome shotgun (WGS) entry which is preliminary data.</text>
</comment>
<dbReference type="PANTHER" id="PTHR42809:SF1">
    <property type="entry name" value="FLAVODOXIN 1"/>
    <property type="match status" value="1"/>
</dbReference>
<keyword evidence="5" id="KW-0288">FMN</keyword>
<proteinExistence type="inferred from homology"/>
<evidence type="ECO:0000256" key="5">
    <source>
        <dbReference type="ARBA" id="ARBA00022643"/>
    </source>
</evidence>
<dbReference type="GO" id="GO:0010181">
    <property type="term" value="F:FMN binding"/>
    <property type="evidence" value="ECO:0007669"/>
    <property type="project" value="InterPro"/>
</dbReference>
<keyword evidence="6" id="KW-0249">Electron transport</keyword>
<dbReference type="EMBL" id="LNQE01000320">
    <property type="protein sequence ID" value="KUG27526.1"/>
    <property type="molecule type" value="Genomic_DNA"/>
</dbReference>
<feature type="domain" description="Flavodoxin-like" evidence="7">
    <location>
        <begin position="4"/>
        <end position="143"/>
    </location>
</feature>
<keyword evidence="4" id="KW-0285">Flavoprotein</keyword>
<dbReference type="SUPFAM" id="SSF52218">
    <property type="entry name" value="Flavoproteins"/>
    <property type="match status" value="1"/>
</dbReference>
<evidence type="ECO:0000313" key="8">
    <source>
        <dbReference type="EMBL" id="KUG27526.1"/>
    </source>
</evidence>
<dbReference type="NCBIfam" id="TIGR01753">
    <property type="entry name" value="flav_short"/>
    <property type="match status" value="1"/>
</dbReference>
<dbReference type="InterPro" id="IPR029039">
    <property type="entry name" value="Flavoprotein-like_sf"/>
</dbReference>
<dbReference type="PRINTS" id="PR00369">
    <property type="entry name" value="FLAVODOXIN"/>
</dbReference>
<keyword evidence="3" id="KW-0813">Transport</keyword>
<dbReference type="Pfam" id="PF00258">
    <property type="entry name" value="Flavodoxin_1"/>
    <property type="match status" value="1"/>
</dbReference>
<evidence type="ECO:0000256" key="4">
    <source>
        <dbReference type="ARBA" id="ARBA00022630"/>
    </source>
</evidence>
<dbReference type="InterPro" id="IPR008254">
    <property type="entry name" value="Flavodoxin/NO_synth"/>
</dbReference>
<dbReference type="PANTHER" id="PTHR42809">
    <property type="entry name" value="FLAVODOXIN 2"/>
    <property type="match status" value="1"/>
</dbReference>
<gene>
    <name evidence="8" type="ORF">ASZ90_002626</name>
</gene>
<dbReference type="InterPro" id="IPR010087">
    <property type="entry name" value="Flav_short"/>
</dbReference>